<evidence type="ECO:0000313" key="3">
    <source>
        <dbReference type="EMBL" id="PIA88643.1"/>
    </source>
</evidence>
<dbReference type="AlphaFoldDB" id="A0A2G5H8K8"/>
<dbReference type="Proteomes" id="UP000230605">
    <property type="component" value="Chromosome 5"/>
</dbReference>
<protein>
    <submittedName>
        <fullName evidence="3">Uncharacterized protein</fullName>
    </submittedName>
</protein>
<evidence type="ECO:0000313" key="5">
    <source>
        <dbReference type="Proteomes" id="UP000230605"/>
    </source>
</evidence>
<evidence type="ECO:0000313" key="4">
    <source>
        <dbReference type="EMBL" id="WPB03646.1"/>
    </source>
</evidence>
<sequence length="491" mass="54258">MLSLVVTLSLALHASAGRVDGHVPRPFGAALPVATLVSQPDLTQNEDPHQDSTNTSTPQPVRAPDVIVQRTTRIDQKTHVERWGAYTPYGEEDEQTLVRRGIFKRAPAYRGTMMMDCKKSREACQNACWYQNCMMGAQGSTTAVTYTYGGNDDGTPEYAQNRVESGVATSGSGTPCGLWPFGQLFWDPYPFHLQVNPDDPNLPPRDSQLELQTDEWPMANWENPTFDPTANPPQHSLRCITRLDNSRGGAEWKYFKRKMVQYRAGARHESSRLGANPFEAGDTFNVEFDMSQFDDNDPDDVAMKASLTYCGAPGTINCANDGRQFHMSGIARTGGGAGVGAYLDYPYDSQTMNTYKIDNEARDIWAYQVLVDITGDNGDQYEVTVQTLANGAYTAVANRGAGAPVTLAQGETLTLQGSLPKELEIKRVDDSGCNTELEFTYGTPIPNTHGWYVFRSDQINDVDEKHCQTSDLNDDDGDYIGTRFTCTFPGY</sequence>
<keyword evidence="6" id="KW-1185">Reference proteome</keyword>
<keyword evidence="2" id="KW-0732">Signal</keyword>
<feature type="signal peptide" evidence="2">
    <location>
        <begin position="1"/>
        <end position="16"/>
    </location>
</feature>
<dbReference type="OrthoDB" id="5379121at2759"/>
<name>A0A2G5H8K8_CERBT</name>
<gene>
    <name evidence="3" type="ORF">CB0940_07680</name>
    <name evidence="4" type="ORF">RHO25_008287</name>
</gene>
<evidence type="ECO:0000313" key="6">
    <source>
        <dbReference type="Proteomes" id="UP001302367"/>
    </source>
</evidence>
<dbReference type="Proteomes" id="UP001302367">
    <property type="component" value="Chromosome 5"/>
</dbReference>
<feature type="chain" id="PRO_5013545604" evidence="2">
    <location>
        <begin position="17"/>
        <end position="491"/>
    </location>
</feature>
<evidence type="ECO:0000256" key="1">
    <source>
        <dbReference type="SAM" id="MobiDB-lite"/>
    </source>
</evidence>
<evidence type="ECO:0000256" key="2">
    <source>
        <dbReference type="SAM" id="SignalP"/>
    </source>
</evidence>
<feature type="compositionally biased region" description="Polar residues" evidence="1">
    <location>
        <begin position="41"/>
        <end position="59"/>
    </location>
</feature>
<reference evidence="3 5" key="1">
    <citation type="submission" date="2015-10" db="EMBL/GenBank/DDBJ databases">
        <title>The cercosporin biosynthetic gene cluster was horizontally transferred to several fungal lineages and shown to be expanded in Cercospora beticola based on microsynteny with recipient genomes.</title>
        <authorList>
            <person name="De Jonge R."/>
            <person name="Ebert M.K."/>
            <person name="Suttle J.C."/>
            <person name="Jurick Ii W.M."/>
            <person name="Secor G.A."/>
            <person name="Thomma B.P."/>
            <person name="Van De Peer Y."/>
            <person name="Bolton M.D."/>
        </authorList>
    </citation>
    <scope>NUCLEOTIDE SEQUENCE [LARGE SCALE GENOMIC DNA]</scope>
    <source>
        <strain evidence="3 5">09-40</strain>
    </source>
</reference>
<feature type="region of interest" description="Disordered" evidence="1">
    <location>
        <begin position="41"/>
        <end position="61"/>
    </location>
</feature>
<accession>A0A2G5H8K8</accession>
<dbReference type="EMBL" id="LKMD01000108">
    <property type="protein sequence ID" value="PIA88643.1"/>
    <property type="molecule type" value="Genomic_DNA"/>
</dbReference>
<dbReference type="EMBL" id="CP134188">
    <property type="protein sequence ID" value="WPB03646.1"/>
    <property type="molecule type" value="Genomic_DNA"/>
</dbReference>
<reference evidence="4 6" key="2">
    <citation type="submission" date="2023-09" db="EMBL/GenBank/DDBJ databases">
        <title>Complete-Gapless Cercospora beticola genome.</title>
        <authorList>
            <person name="Wyatt N.A."/>
            <person name="Spanner R.E."/>
            <person name="Bolton M.D."/>
        </authorList>
    </citation>
    <scope>NUCLEOTIDE SEQUENCE [LARGE SCALE GENOMIC DNA]</scope>
    <source>
        <strain evidence="4">Cb09-40</strain>
    </source>
</reference>
<organism evidence="3 5">
    <name type="scientific">Cercospora beticola</name>
    <name type="common">Sugarbeet leaf spot fungus</name>
    <dbReference type="NCBI Taxonomy" id="122368"/>
    <lineage>
        <taxon>Eukaryota</taxon>
        <taxon>Fungi</taxon>
        <taxon>Dikarya</taxon>
        <taxon>Ascomycota</taxon>
        <taxon>Pezizomycotina</taxon>
        <taxon>Dothideomycetes</taxon>
        <taxon>Dothideomycetidae</taxon>
        <taxon>Mycosphaerellales</taxon>
        <taxon>Mycosphaerellaceae</taxon>
        <taxon>Cercospora</taxon>
    </lineage>
</organism>
<proteinExistence type="predicted"/>